<reference evidence="7 8" key="1">
    <citation type="submission" date="2017-05" db="EMBL/GenBank/DDBJ databases">
        <authorList>
            <person name="Song R."/>
            <person name="Chenine A.L."/>
            <person name="Ruprecht R.M."/>
        </authorList>
    </citation>
    <scope>NUCLEOTIDE SEQUENCE [LARGE SCALE GENOMIC DNA]</scope>
    <source>
        <strain evidence="7 8">S567_C10_BS</strain>
    </source>
</reference>
<reference evidence="6" key="2">
    <citation type="submission" date="2020-01" db="EMBL/GenBank/DDBJ databases">
        <title>Bacteria Cultured from War Wounds Associated with the Conflict in Eastern Ukraine.</title>
        <authorList>
            <person name="Snesrud E."/>
            <person name="Galac M.R."/>
            <person name="Mc Gann P."/>
            <person name="Valentine K."/>
            <person name="Viacheslav K."/>
        </authorList>
    </citation>
    <scope>NUCLEOTIDE SEQUENCE</scope>
    <source>
        <strain evidence="6">VNMU148</strain>
    </source>
</reference>
<dbReference type="Pfam" id="PF12833">
    <property type="entry name" value="HTH_18"/>
    <property type="match status" value="1"/>
</dbReference>
<dbReference type="GO" id="GO:0003700">
    <property type="term" value="F:DNA-binding transcription factor activity"/>
    <property type="evidence" value="ECO:0007669"/>
    <property type="project" value="InterPro"/>
</dbReference>
<dbReference type="Proteomes" id="UP000644192">
    <property type="component" value="Unassembled WGS sequence"/>
</dbReference>
<dbReference type="SUPFAM" id="SSF51182">
    <property type="entry name" value="RmlC-like cupins"/>
    <property type="match status" value="1"/>
</dbReference>
<dbReference type="InterPro" id="IPR003313">
    <property type="entry name" value="AraC-bd"/>
</dbReference>
<proteinExistence type="predicted"/>
<dbReference type="PANTHER" id="PTHR43280:SF32">
    <property type="entry name" value="TRANSCRIPTIONAL REGULATORY PROTEIN"/>
    <property type="match status" value="1"/>
</dbReference>
<dbReference type="PROSITE" id="PS01124">
    <property type="entry name" value="HTH_ARAC_FAMILY_2"/>
    <property type="match status" value="1"/>
</dbReference>
<evidence type="ECO:0000313" key="9">
    <source>
        <dbReference type="Proteomes" id="UP000644192"/>
    </source>
</evidence>
<dbReference type="AlphaFoldDB" id="A0A072ZHH8"/>
<organism evidence="6 9">
    <name type="scientific">Pseudomonas aeruginosa</name>
    <dbReference type="NCBI Taxonomy" id="287"/>
    <lineage>
        <taxon>Bacteria</taxon>
        <taxon>Pseudomonadati</taxon>
        <taxon>Pseudomonadota</taxon>
        <taxon>Gammaproteobacteria</taxon>
        <taxon>Pseudomonadales</taxon>
        <taxon>Pseudomonadaceae</taxon>
        <taxon>Pseudomonas</taxon>
    </lineage>
</organism>
<dbReference type="CDD" id="cd06999">
    <property type="entry name" value="cupin_HpaA-like_N"/>
    <property type="match status" value="1"/>
</dbReference>
<dbReference type="SMART" id="SM00342">
    <property type="entry name" value="HTH_ARAC"/>
    <property type="match status" value="1"/>
</dbReference>
<dbReference type="InterPro" id="IPR047264">
    <property type="entry name" value="Cupin_HpaA-like_N"/>
</dbReference>
<dbReference type="Pfam" id="PF02311">
    <property type="entry name" value="AraC_binding"/>
    <property type="match status" value="1"/>
</dbReference>
<accession>A0A072ZHH8</accession>
<dbReference type="Gene3D" id="1.10.10.60">
    <property type="entry name" value="Homeodomain-like"/>
    <property type="match status" value="1"/>
</dbReference>
<comment type="caution">
    <text evidence="6">The sequence shown here is derived from an EMBL/GenBank/DDBJ whole genome shotgun (WGS) entry which is preliminary data.</text>
</comment>
<dbReference type="InterPro" id="IPR018060">
    <property type="entry name" value="HTH_AraC"/>
</dbReference>
<evidence type="ECO:0000256" key="1">
    <source>
        <dbReference type="ARBA" id="ARBA00023015"/>
    </source>
</evidence>
<keyword evidence="1" id="KW-0805">Transcription regulation</keyword>
<dbReference type="PANTHER" id="PTHR43280">
    <property type="entry name" value="ARAC-FAMILY TRANSCRIPTIONAL REGULATOR"/>
    <property type="match status" value="1"/>
</dbReference>
<dbReference type="EMBL" id="WXZT01000025">
    <property type="protein sequence ID" value="MZZ16252.1"/>
    <property type="molecule type" value="Genomic_DNA"/>
</dbReference>
<evidence type="ECO:0000313" key="6">
    <source>
        <dbReference type="EMBL" id="MZZ16252.1"/>
    </source>
</evidence>
<dbReference type="eggNOG" id="COG2207">
    <property type="taxonomic scope" value="Bacteria"/>
</dbReference>
<gene>
    <name evidence="7" type="ORF">CAZ10_16435</name>
    <name evidence="6" type="ORF">GUL26_28685</name>
</gene>
<dbReference type="RefSeq" id="WP_003123837.1">
    <property type="nucleotide sequence ID" value="NZ_AP014839.1"/>
</dbReference>
<name>A0A072ZHH8_PSEAI</name>
<evidence type="ECO:0000259" key="5">
    <source>
        <dbReference type="PROSITE" id="PS01124"/>
    </source>
</evidence>
<dbReference type="eggNOG" id="COG1917">
    <property type="taxonomic scope" value="Bacteria"/>
</dbReference>
<sequence length="288" mass="32437">MTDSIRDVPVFKLYGAPLEWPTPDLLHCESIPARSRLHDWEIKPHRHADLAQLLYVRKGWAQLQVEGEPTRVEQPSIQFVPPLCIHGFQFSERIDGYVLTLAAPLLARLQAHLGAQRQALEAPGLYPVGADRRYIDTLFDAIDGEYAGAAPARELLLQSLIGVLAVWLGRQVMVRRAEARPGRGQEYLSAFSQLVERHFREHLGIDEYARRLGISPAHLNSVARRLSGQTALGIVHQRLLLEAKRDLVYTAMTVNEIADRLGFSEPAYFTRFFKRLSGVSPSAFRKGD</sequence>
<keyword evidence="2" id="KW-0238">DNA-binding</keyword>
<evidence type="ECO:0000256" key="2">
    <source>
        <dbReference type="ARBA" id="ARBA00023125"/>
    </source>
</evidence>
<dbReference type="Proteomes" id="UP000194857">
    <property type="component" value="Unassembled WGS sequence"/>
</dbReference>
<dbReference type="PRINTS" id="PR00032">
    <property type="entry name" value="HTHARAC"/>
</dbReference>
<dbReference type="InterPro" id="IPR009057">
    <property type="entry name" value="Homeodomain-like_sf"/>
</dbReference>
<dbReference type="GO" id="GO:0043565">
    <property type="term" value="F:sequence-specific DNA binding"/>
    <property type="evidence" value="ECO:0007669"/>
    <property type="project" value="InterPro"/>
</dbReference>
<evidence type="ECO:0000256" key="3">
    <source>
        <dbReference type="ARBA" id="ARBA00023159"/>
    </source>
</evidence>
<feature type="domain" description="HTH araC/xylS-type" evidence="5">
    <location>
        <begin position="189"/>
        <end position="287"/>
    </location>
</feature>
<keyword evidence="4" id="KW-0804">Transcription</keyword>
<dbReference type="SUPFAM" id="SSF46689">
    <property type="entry name" value="Homeodomain-like"/>
    <property type="match status" value="1"/>
</dbReference>
<evidence type="ECO:0000256" key="4">
    <source>
        <dbReference type="ARBA" id="ARBA00023163"/>
    </source>
</evidence>
<dbReference type="Gene3D" id="2.60.120.10">
    <property type="entry name" value="Jelly Rolls"/>
    <property type="match status" value="1"/>
</dbReference>
<dbReference type="InterPro" id="IPR014710">
    <property type="entry name" value="RmlC-like_jellyroll"/>
</dbReference>
<dbReference type="InterPro" id="IPR020449">
    <property type="entry name" value="Tscrpt_reg_AraC-type_HTH"/>
</dbReference>
<keyword evidence="3" id="KW-0010">Activator</keyword>
<protein>
    <submittedName>
        <fullName evidence="7">AraC family transcriptional regulator</fullName>
    </submittedName>
    <submittedName>
        <fullName evidence="6">Helix-turn-helix domain-containing protein</fullName>
    </submittedName>
</protein>
<evidence type="ECO:0000313" key="8">
    <source>
        <dbReference type="Proteomes" id="UP000194857"/>
    </source>
</evidence>
<evidence type="ECO:0000313" key="7">
    <source>
        <dbReference type="EMBL" id="OTI61458.1"/>
    </source>
</evidence>
<dbReference type="InterPro" id="IPR011051">
    <property type="entry name" value="RmlC_Cupin_sf"/>
</dbReference>
<dbReference type="EMBL" id="NFFZ01000007">
    <property type="protein sequence ID" value="OTI61458.1"/>
    <property type="molecule type" value="Genomic_DNA"/>
</dbReference>